<evidence type="ECO:0000313" key="2">
    <source>
        <dbReference type="EMBL" id="KAF8708234.1"/>
    </source>
</evidence>
<dbReference type="EMBL" id="JACYCD010000049">
    <property type="protein sequence ID" value="KAF8708234.1"/>
    <property type="molecule type" value="Genomic_DNA"/>
</dbReference>
<sequence>MSNQVLNTYARALGKRPTVPRGRIAALSSPVRLTSTTPTNPPEVSSQASSSTAPRLSFGIGSGFFNSSRSSSQLSRTWPTTPESAELRVLLLRRDSTVNAIYDAYLRLMNNPFHLPLPRTMHQVVLRRSVYPIHRIKQPNFSLQPDQFVTRQETRLQEVIFQMRADGSEPTLADYHFVLEQMAAMGHQRGAYNVYLEIVKSDHKVTERTIALALLALVRRHKMWIFDDHVAAVAGEAYGIAERLVGDLLALQKDLTEPISPMCLDLACRSFKVTGSLEKFMEMLKRGYGIDISQPDHLPVEFVERVQAIQKAIANKGGGAPLFPVPDIPKFSTHTLNTTLDMLGRSGKVREMVSAFEFLTTPLPVNARRDSYQYDTWEDDEPEKASSNPASTSPRNWLANYVPSASPNTASLSFMIKHTVNFAKFDLCKHYLLLAIYLDRVSDYNLRQQLRSVLRARQEYAAAAELELNSKPKLPPSPNDTIPYVDPPIDIPRVAVSYEMFTKVWGLANQKAHMRTLRGLVRTVRRVIRRKRNDIYVYNMVLKAVPSLAAPIPALPEMDSEVEELAEGEIPTWIHNMLKEREQSSRSRRFSLAAHTEMLEKETEKLESFLSHSVRGRDHTSARIQAEMERKQKRREEAIRAAEQLVIDAQKEKERQKAKKESPDDAELSSPLAPAVQ</sequence>
<protein>
    <submittedName>
        <fullName evidence="2">Uncharacterized protein</fullName>
    </submittedName>
</protein>
<feature type="compositionally biased region" description="Basic and acidic residues" evidence="1">
    <location>
        <begin position="649"/>
        <end position="663"/>
    </location>
</feature>
<evidence type="ECO:0000256" key="1">
    <source>
        <dbReference type="SAM" id="MobiDB-lite"/>
    </source>
</evidence>
<reference evidence="2" key="1">
    <citation type="submission" date="2020-09" db="EMBL/GenBank/DDBJ databases">
        <title>Comparative genome analyses of four rice-infecting Rhizoctonia solani isolates reveal extensive enrichment of homogalacturonan modification genes.</title>
        <authorList>
            <person name="Lee D.-Y."/>
            <person name="Jeon J."/>
            <person name="Kim K.-T."/>
            <person name="Cheong K."/>
            <person name="Song H."/>
            <person name="Choi G."/>
            <person name="Ko J."/>
            <person name="Opiyo S.O."/>
            <person name="Zuo S."/>
            <person name="Madhav S."/>
            <person name="Lee Y.-H."/>
            <person name="Wang G.-L."/>
        </authorList>
    </citation>
    <scope>NUCLEOTIDE SEQUENCE</scope>
    <source>
        <strain evidence="2">AG1-IA WGL</strain>
    </source>
</reference>
<feature type="compositionally biased region" description="Basic and acidic residues" evidence="1">
    <location>
        <begin position="615"/>
        <end position="640"/>
    </location>
</feature>
<comment type="caution">
    <text evidence="2">The sequence shown here is derived from an EMBL/GenBank/DDBJ whole genome shotgun (WGS) entry which is preliminary data.</text>
</comment>
<proteinExistence type="predicted"/>
<dbReference type="OrthoDB" id="276151at2759"/>
<gene>
    <name evidence="2" type="ORF">RHS03_04276</name>
</gene>
<organism evidence="2 3">
    <name type="scientific">Rhizoctonia solani</name>
    <dbReference type="NCBI Taxonomy" id="456999"/>
    <lineage>
        <taxon>Eukaryota</taxon>
        <taxon>Fungi</taxon>
        <taxon>Dikarya</taxon>
        <taxon>Basidiomycota</taxon>
        <taxon>Agaricomycotina</taxon>
        <taxon>Agaricomycetes</taxon>
        <taxon>Cantharellales</taxon>
        <taxon>Ceratobasidiaceae</taxon>
        <taxon>Rhizoctonia</taxon>
    </lineage>
</organism>
<feature type="region of interest" description="Disordered" evidence="1">
    <location>
        <begin position="613"/>
        <end position="677"/>
    </location>
</feature>
<evidence type="ECO:0000313" key="3">
    <source>
        <dbReference type="Proteomes" id="UP000602905"/>
    </source>
</evidence>
<name>A0A8H7LVP0_9AGAM</name>
<dbReference type="AlphaFoldDB" id="A0A8H7LVP0"/>
<accession>A0A8H7LVP0</accession>
<dbReference type="Proteomes" id="UP000602905">
    <property type="component" value="Unassembled WGS sequence"/>
</dbReference>
<feature type="non-terminal residue" evidence="2">
    <location>
        <position position="1"/>
    </location>
</feature>
<feature type="region of interest" description="Disordered" evidence="1">
    <location>
        <begin position="32"/>
        <end position="54"/>
    </location>
</feature>